<evidence type="ECO:0000313" key="1">
    <source>
        <dbReference type="EMBL" id="SFW15216.1"/>
    </source>
</evidence>
<organism evidence="1 2">
    <name type="scientific">Ruminococcus flavefaciens</name>
    <dbReference type="NCBI Taxonomy" id="1265"/>
    <lineage>
        <taxon>Bacteria</taxon>
        <taxon>Bacillati</taxon>
        <taxon>Bacillota</taxon>
        <taxon>Clostridia</taxon>
        <taxon>Eubacteriales</taxon>
        <taxon>Oscillospiraceae</taxon>
        <taxon>Ruminococcus</taxon>
    </lineage>
</organism>
<reference evidence="1 2" key="1">
    <citation type="submission" date="2016-11" db="EMBL/GenBank/DDBJ databases">
        <authorList>
            <person name="Jaros S."/>
            <person name="Januszkiewicz K."/>
            <person name="Wedrychowicz H."/>
        </authorList>
    </citation>
    <scope>NUCLEOTIDE SEQUENCE [LARGE SCALE GENOMIC DNA]</scope>
    <source>
        <strain evidence="1 2">YL228</strain>
    </source>
</reference>
<accession>A0A1K1LWJ9</accession>
<dbReference type="AlphaFoldDB" id="A0A1K1LWJ9"/>
<name>A0A1K1LWJ9_RUMFL</name>
<proteinExistence type="predicted"/>
<protein>
    <submittedName>
        <fullName evidence="1">Uncharacterized protein</fullName>
    </submittedName>
</protein>
<sequence length="102" mass="11555">MAVYGERSPKHTDMNCFRLYHSTGHNTAVDLPPDICQKEKSEHFSEQHEDKNAKSRIFDSLIDEFLDGGIDSDKLLIAAILYMLIKEGADIKLIIALGYILM</sequence>
<dbReference type="Proteomes" id="UP000183461">
    <property type="component" value="Unassembled WGS sequence"/>
</dbReference>
<evidence type="ECO:0000313" key="2">
    <source>
        <dbReference type="Proteomes" id="UP000183461"/>
    </source>
</evidence>
<gene>
    <name evidence="1" type="ORF">SAMN02910280_0817</name>
</gene>
<dbReference type="RefSeq" id="WP_072299196.1">
    <property type="nucleotide sequence ID" value="NZ_FPIP01000001.1"/>
</dbReference>
<dbReference type="EMBL" id="FPIP01000001">
    <property type="protein sequence ID" value="SFW15216.1"/>
    <property type="molecule type" value="Genomic_DNA"/>
</dbReference>